<dbReference type="Pfam" id="PF00486">
    <property type="entry name" value="Trans_reg_C"/>
    <property type="match status" value="1"/>
</dbReference>
<dbReference type="SMART" id="SM00862">
    <property type="entry name" value="Trans_reg_C"/>
    <property type="match status" value="1"/>
</dbReference>
<feature type="compositionally biased region" description="Low complexity" evidence="5">
    <location>
        <begin position="796"/>
        <end position="810"/>
    </location>
</feature>
<dbReference type="InterPro" id="IPR016032">
    <property type="entry name" value="Sig_transdc_resp-reg_C-effctor"/>
</dbReference>
<dbReference type="InterPro" id="IPR027417">
    <property type="entry name" value="P-loop_NTPase"/>
</dbReference>
<evidence type="ECO:0000256" key="2">
    <source>
        <dbReference type="ARBA" id="ARBA00023012"/>
    </source>
</evidence>
<dbReference type="SUPFAM" id="SSF48452">
    <property type="entry name" value="TPR-like"/>
    <property type="match status" value="3"/>
</dbReference>
<dbReference type="SMART" id="SM01043">
    <property type="entry name" value="BTAD"/>
    <property type="match status" value="1"/>
</dbReference>
<gene>
    <name evidence="7" type="ORF">FGD71_028740</name>
</gene>
<dbReference type="Pfam" id="PF03704">
    <property type="entry name" value="BTAD"/>
    <property type="match status" value="1"/>
</dbReference>
<evidence type="ECO:0000313" key="7">
    <source>
        <dbReference type="EMBL" id="TPQ18824.1"/>
    </source>
</evidence>
<organism evidence="7 8">
    <name type="scientific">Streptomyces sporangiiformans</name>
    <dbReference type="NCBI Taxonomy" id="2315329"/>
    <lineage>
        <taxon>Bacteria</taxon>
        <taxon>Bacillati</taxon>
        <taxon>Actinomycetota</taxon>
        <taxon>Actinomycetes</taxon>
        <taxon>Kitasatosporales</taxon>
        <taxon>Streptomycetaceae</taxon>
        <taxon>Streptomyces</taxon>
    </lineage>
</organism>
<dbReference type="Gene3D" id="3.40.50.300">
    <property type="entry name" value="P-loop containing nucleotide triphosphate hydrolases"/>
    <property type="match status" value="1"/>
</dbReference>
<name>A0A505D537_9ACTN</name>
<evidence type="ECO:0000256" key="4">
    <source>
        <dbReference type="PROSITE-ProRule" id="PRU01091"/>
    </source>
</evidence>
<dbReference type="PROSITE" id="PS51755">
    <property type="entry name" value="OMPR_PHOB"/>
    <property type="match status" value="1"/>
</dbReference>
<keyword evidence="2" id="KW-0902">Two-component regulatory system</keyword>
<comment type="similarity">
    <text evidence="1">Belongs to the AfsR/DnrI/RedD regulatory family.</text>
</comment>
<dbReference type="InterPro" id="IPR036388">
    <property type="entry name" value="WH-like_DNA-bd_sf"/>
</dbReference>
<evidence type="ECO:0000259" key="6">
    <source>
        <dbReference type="PROSITE" id="PS51755"/>
    </source>
</evidence>
<dbReference type="RefSeq" id="WP_119103452.1">
    <property type="nucleotide sequence ID" value="NZ_QXMJ01000168.1"/>
</dbReference>
<dbReference type="SUPFAM" id="SSF46894">
    <property type="entry name" value="C-terminal effector domain of the bipartite response regulators"/>
    <property type="match status" value="1"/>
</dbReference>
<reference evidence="7 8" key="1">
    <citation type="submission" date="2019-06" db="EMBL/GenBank/DDBJ databases">
        <title>Streptomyces sporangiiformans sp. nov., a novel actinomycete isolated from soil in Mount Song.</title>
        <authorList>
            <person name="Han L."/>
        </authorList>
    </citation>
    <scope>NUCLEOTIDE SEQUENCE [LARGE SCALE GENOMIC DNA]</scope>
    <source>
        <strain evidence="7 8">NEAU-SSA 1</strain>
    </source>
</reference>
<feature type="region of interest" description="Disordered" evidence="5">
    <location>
        <begin position="791"/>
        <end position="810"/>
    </location>
</feature>
<dbReference type="SUPFAM" id="SSF52540">
    <property type="entry name" value="P-loop containing nucleoside triphosphate hydrolases"/>
    <property type="match status" value="1"/>
</dbReference>
<dbReference type="Proteomes" id="UP000317378">
    <property type="component" value="Unassembled WGS sequence"/>
</dbReference>
<dbReference type="GO" id="GO:0003677">
    <property type="term" value="F:DNA binding"/>
    <property type="evidence" value="ECO:0007669"/>
    <property type="project" value="UniProtKB-UniRule"/>
</dbReference>
<evidence type="ECO:0000256" key="3">
    <source>
        <dbReference type="ARBA" id="ARBA00023125"/>
    </source>
</evidence>
<keyword evidence="8" id="KW-1185">Reference proteome</keyword>
<dbReference type="OrthoDB" id="499349at2"/>
<accession>A0A505D537</accession>
<feature type="DNA-binding region" description="OmpR/PhoB-type" evidence="4">
    <location>
        <begin position="1"/>
        <end position="96"/>
    </location>
</feature>
<dbReference type="InterPro" id="IPR001867">
    <property type="entry name" value="OmpR/PhoB-type_DNA-bd"/>
</dbReference>
<dbReference type="EMBL" id="VCHX02000168">
    <property type="protein sequence ID" value="TPQ18824.1"/>
    <property type="molecule type" value="Genomic_DNA"/>
</dbReference>
<evidence type="ECO:0000313" key="8">
    <source>
        <dbReference type="Proteomes" id="UP000317378"/>
    </source>
</evidence>
<dbReference type="CDD" id="cd15831">
    <property type="entry name" value="BTAD"/>
    <property type="match status" value="1"/>
</dbReference>
<dbReference type="Gene3D" id="1.25.40.10">
    <property type="entry name" value="Tetratricopeptide repeat domain"/>
    <property type="match status" value="3"/>
</dbReference>
<keyword evidence="3 4" id="KW-0238">DNA-binding</keyword>
<dbReference type="PRINTS" id="PR00364">
    <property type="entry name" value="DISEASERSIST"/>
</dbReference>
<dbReference type="Pfam" id="PF13191">
    <property type="entry name" value="AAA_16"/>
    <property type="match status" value="1"/>
</dbReference>
<dbReference type="AlphaFoldDB" id="A0A505D537"/>
<evidence type="ECO:0000256" key="5">
    <source>
        <dbReference type="SAM" id="MobiDB-lite"/>
    </source>
</evidence>
<comment type="caution">
    <text evidence="7">The sequence shown here is derived from an EMBL/GenBank/DDBJ whole genome shotgun (WGS) entry which is preliminary data.</text>
</comment>
<dbReference type="Gene3D" id="1.10.10.10">
    <property type="entry name" value="Winged helix-like DNA-binding domain superfamily/Winged helix DNA-binding domain"/>
    <property type="match status" value="1"/>
</dbReference>
<sequence length="1120" mass="120579">MRFEVLGPLAVRTEDGDPVSVPEPKVRALLADLLVHHGHPVPVDRLIDDLWGEVVPGNPENSLQTKVSQLRRTLAKAEAGARALVEYGPAGYALRVAEEAVDSGRFTRLTARARQETDPRTKVSLLSDALGLWRGEAFADFRDAGFAQAAIAGLEEQRLTAQEDLAELRLELGEHQALADELGRLVSGSPLRQRLRAAHMRALYRAGRQSEALASYRDLKRRFAEELGIDPGAELAELHQAMLRQDPVLAPLPPLAAPGDLPRTNLPTPVSSLVGRQDAVARVCALVETGRLVTLTGPGGVGKTRLALEAAARLTQRDGITHADGIWFVELAGATGGVAETVAAALDVRDDATQPLGTDDTGGSKGDTALHRLADALRPRRLLLVLDNCEHVVGPVAALADHLLRRAPELRILATSQEPLALSGEVLHTVAPLTEAEAMDLFATRAAAVAPGFTLGPGNAEAVALICRRLDGIPLALELAATRVRALGVHALADRLHDRFRLLGQVRRDAPARQRTLRAMIDWSWELLSPVEQTVLRRLAVFAGGFTLESAESVCAAHDVRGANADEGNPDVRADDVLDAVSRLVDRSLLVAAYGTDGRDGTRYRMLESVAAYGLERLDEAGETVGIRRRHALHYTDFAEHAAPLLHGRDQRHWLRRLDGEALNLRAALDHATADDAARESAAMDDAARESAAGLGLRLANALTWYWFLRGRMGEAIRSLGRALECADNAGRVASQAPAQQPAHAAARVRRAALALLTGDGSWLDEPFDDADARGRWLLAFARCGFWDEAKENSEGPEGSASSESSDSSESFYDRLTDEFRTHGDRWGEAATLSTRATQALYQGDLAAVRWNAERSAALFTELGDHWGQLQASEQLGVIAEVTGDYEAAARLHRDGVRSAQELQLWSHVSFRLSRLGRIALLTGDDARATELHEHARRLAAEQSHGPAEQFAETGLALGARRRGDLDTAEALLTPWLEWNRRLGVDSGTALVLAQLGYVAEQRGDARLAEALHRDGLAAALGTGDPRALALALEGLAGARSAASRHEQAASLLGTAATIRDSVDAPLPRAERADVDRAADRARETLGEEGFAAAFAHGRALTADDQIRLLDSAVQYDCEA</sequence>
<dbReference type="GO" id="GO:0000160">
    <property type="term" value="P:phosphorelay signal transduction system"/>
    <property type="evidence" value="ECO:0007669"/>
    <property type="project" value="UniProtKB-KW"/>
</dbReference>
<protein>
    <submittedName>
        <fullName evidence="7">AfsR/SARP family transcriptional regulator</fullName>
    </submittedName>
</protein>
<evidence type="ECO:0000256" key="1">
    <source>
        <dbReference type="ARBA" id="ARBA00005820"/>
    </source>
</evidence>
<dbReference type="InterPro" id="IPR011990">
    <property type="entry name" value="TPR-like_helical_dom_sf"/>
</dbReference>
<feature type="domain" description="OmpR/PhoB-type" evidence="6">
    <location>
        <begin position="1"/>
        <end position="96"/>
    </location>
</feature>
<dbReference type="GO" id="GO:0006355">
    <property type="term" value="P:regulation of DNA-templated transcription"/>
    <property type="evidence" value="ECO:0007669"/>
    <property type="project" value="InterPro"/>
</dbReference>
<proteinExistence type="inferred from homology"/>
<dbReference type="PANTHER" id="PTHR47691:SF3">
    <property type="entry name" value="HTH-TYPE TRANSCRIPTIONAL REGULATOR RV0890C-RELATED"/>
    <property type="match status" value="1"/>
</dbReference>
<dbReference type="InterPro" id="IPR005158">
    <property type="entry name" value="BTAD"/>
</dbReference>
<dbReference type="InterPro" id="IPR041664">
    <property type="entry name" value="AAA_16"/>
</dbReference>
<dbReference type="PANTHER" id="PTHR47691">
    <property type="entry name" value="REGULATOR-RELATED"/>
    <property type="match status" value="1"/>
</dbReference>